<accession>A0A511HQR0</accession>
<organism evidence="1 2">
    <name type="scientific">Myxococcus virescens</name>
    <dbReference type="NCBI Taxonomy" id="83456"/>
    <lineage>
        <taxon>Bacteria</taxon>
        <taxon>Pseudomonadati</taxon>
        <taxon>Myxococcota</taxon>
        <taxon>Myxococcia</taxon>
        <taxon>Myxococcales</taxon>
        <taxon>Cystobacterineae</taxon>
        <taxon>Myxococcaceae</taxon>
        <taxon>Myxococcus</taxon>
    </lineage>
</organism>
<dbReference type="Proteomes" id="UP000321224">
    <property type="component" value="Unassembled WGS sequence"/>
</dbReference>
<dbReference type="AlphaFoldDB" id="A0A511HQR0"/>
<reference evidence="1 2" key="1">
    <citation type="submission" date="2019-07" db="EMBL/GenBank/DDBJ databases">
        <title>Whole genome shotgun sequence of Myxococcus virescens NBRC 100334.</title>
        <authorList>
            <person name="Hosoyama A."/>
            <person name="Uohara A."/>
            <person name="Ohji S."/>
            <person name="Ichikawa N."/>
        </authorList>
    </citation>
    <scope>NUCLEOTIDE SEQUENCE [LARGE SCALE GENOMIC DNA]</scope>
    <source>
        <strain evidence="1 2">NBRC 100334</strain>
    </source>
</reference>
<protein>
    <submittedName>
        <fullName evidence="1">Uncharacterized protein</fullName>
    </submittedName>
</protein>
<evidence type="ECO:0000313" key="2">
    <source>
        <dbReference type="Proteomes" id="UP000321224"/>
    </source>
</evidence>
<evidence type="ECO:0000313" key="1">
    <source>
        <dbReference type="EMBL" id="GEL75724.1"/>
    </source>
</evidence>
<dbReference type="EMBL" id="BJVY01000128">
    <property type="protein sequence ID" value="GEL75724.1"/>
    <property type="molecule type" value="Genomic_DNA"/>
</dbReference>
<proteinExistence type="predicted"/>
<name>A0A511HQR0_9BACT</name>
<comment type="caution">
    <text evidence="1">The sequence shown here is derived from an EMBL/GenBank/DDBJ whole genome shotgun (WGS) entry which is preliminary data.</text>
</comment>
<sequence>MRSAWREFLAPGGKDARADAWTSAKWMERLLMCGLLSACSTWNAGRVDGGHERSAGEFADGSTFSA</sequence>
<gene>
    <name evidence="1" type="ORF">MVI01_75080</name>
</gene>